<keyword evidence="3" id="KW-1185">Reference proteome</keyword>
<protein>
    <submittedName>
        <fullName evidence="2">Uncharacterized protein</fullName>
    </submittedName>
</protein>
<feature type="compositionally biased region" description="Acidic residues" evidence="1">
    <location>
        <begin position="15"/>
        <end position="27"/>
    </location>
</feature>
<feature type="compositionally biased region" description="Polar residues" evidence="1">
    <location>
        <begin position="337"/>
        <end position="355"/>
    </location>
</feature>
<dbReference type="AlphaFoldDB" id="A0A1V8TGC2"/>
<organism evidence="2 3">
    <name type="scientific">Cryoendolithus antarcticus</name>
    <dbReference type="NCBI Taxonomy" id="1507870"/>
    <lineage>
        <taxon>Eukaryota</taxon>
        <taxon>Fungi</taxon>
        <taxon>Dikarya</taxon>
        <taxon>Ascomycota</taxon>
        <taxon>Pezizomycotina</taxon>
        <taxon>Dothideomycetes</taxon>
        <taxon>Dothideomycetidae</taxon>
        <taxon>Cladosporiales</taxon>
        <taxon>Cladosporiaceae</taxon>
        <taxon>Cryoendolithus</taxon>
    </lineage>
</organism>
<dbReference type="Proteomes" id="UP000192596">
    <property type="component" value="Unassembled WGS sequence"/>
</dbReference>
<evidence type="ECO:0000313" key="2">
    <source>
        <dbReference type="EMBL" id="OQO10291.1"/>
    </source>
</evidence>
<proteinExistence type="predicted"/>
<dbReference type="InParanoid" id="A0A1V8TGC2"/>
<comment type="caution">
    <text evidence="2">The sequence shown here is derived from an EMBL/GenBank/DDBJ whole genome shotgun (WGS) entry which is preliminary data.</text>
</comment>
<gene>
    <name evidence="2" type="ORF">B0A48_04649</name>
</gene>
<name>A0A1V8TGC2_9PEZI</name>
<dbReference type="EMBL" id="NAJO01000009">
    <property type="protein sequence ID" value="OQO10291.1"/>
    <property type="molecule type" value="Genomic_DNA"/>
</dbReference>
<evidence type="ECO:0000256" key="1">
    <source>
        <dbReference type="SAM" id="MobiDB-lite"/>
    </source>
</evidence>
<feature type="region of interest" description="Disordered" evidence="1">
    <location>
        <begin position="332"/>
        <end position="394"/>
    </location>
</feature>
<accession>A0A1V8TGC2</accession>
<reference evidence="3" key="1">
    <citation type="submission" date="2017-03" db="EMBL/GenBank/DDBJ databases">
        <title>Genomes of endolithic fungi from Antarctica.</title>
        <authorList>
            <person name="Coleine C."/>
            <person name="Masonjones S."/>
            <person name="Stajich J.E."/>
        </authorList>
    </citation>
    <scope>NUCLEOTIDE SEQUENCE [LARGE SCALE GENOMIC DNA]</scope>
    <source>
        <strain evidence="3">CCFEE 5527</strain>
    </source>
</reference>
<sequence length="394" mass="42449">MIPRILRSGRRYGSDEESSTQPSDDELCSSQDREDVGGSGAELLGDVSEKNDEYLIVWEGFTIAELRGYKRINSSPATVTALLRHAANYRYSAECMLKVNTFLHLAGKVGVLTDAHLQRQSRNHTFNWAMFTTAVNADNANFTYTQVFDSVWLVSHFLATGETRHPPLLGSRLSEESSVREAMSVLVKGKYFKQCKPLDFQPTSPPEIKAFTPPKTLQTATDSATPSHLITPPSTIMSSHIATPATPSPAPKVVKSTAARNVLVTPLSSTTGDTDAEIEAPGDGLLRCCKMTKDLLTQGNDALDRSNDPASDVSAGLVDDLPHHTIKANKGIGKWLRSNTGQSNPNAESADSGSTFPGVDVPTPSHSDVSTVPDIDVPTPSHSDADSWDGDAVE</sequence>
<evidence type="ECO:0000313" key="3">
    <source>
        <dbReference type="Proteomes" id="UP000192596"/>
    </source>
</evidence>
<feature type="region of interest" description="Disordered" evidence="1">
    <location>
        <begin position="1"/>
        <end position="44"/>
    </location>
</feature>